<dbReference type="HOGENOM" id="CLU_1836870_0_0_1"/>
<keyword evidence="2" id="KW-1185">Reference proteome</keyword>
<proteinExistence type="predicted"/>
<gene>
    <name evidence="1" type="ORF">CAEBREN_24219</name>
</gene>
<dbReference type="InParanoid" id="G0MWQ7"/>
<organism evidence="2">
    <name type="scientific">Caenorhabditis brenneri</name>
    <name type="common">Nematode worm</name>
    <dbReference type="NCBI Taxonomy" id="135651"/>
    <lineage>
        <taxon>Eukaryota</taxon>
        <taxon>Metazoa</taxon>
        <taxon>Ecdysozoa</taxon>
        <taxon>Nematoda</taxon>
        <taxon>Chromadorea</taxon>
        <taxon>Rhabditida</taxon>
        <taxon>Rhabditina</taxon>
        <taxon>Rhabditomorpha</taxon>
        <taxon>Rhabditoidea</taxon>
        <taxon>Rhabditidae</taxon>
        <taxon>Peloderinae</taxon>
        <taxon>Caenorhabditis</taxon>
    </lineage>
</organism>
<dbReference type="Proteomes" id="UP000008068">
    <property type="component" value="Unassembled WGS sequence"/>
</dbReference>
<sequence>MATYGVQSWLVPVMEKEGPRVRTIEMEHTISTRKYKIDEQGWPHSTKTQEGARPILDILKIGNNKISIEIEKIGHNLRYEAKIRCKGDHSMSSFNLGSARFQMIEQRTEKGTEYTLIANSVELEIAQIERTGVRISALQP</sequence>
<reference evidence="2" key="1">
    <citation type="submission" date="2011-07" db="EMBL/GenBank/DDBJ databases">
        <authorList>
            <consortium name="Caenorhabditis brenneri Sequencing and Analysis Consortium"/>
            <person name="Wilson R.K."/>
        </authorList>
    </citation>
    <scope>NUCLEOTIDE SEQUENCE [LARGE SCALE GENOMIC DNA]</scope>
    <source>
        <strain evidence="2">PB2801</strain>
    </source>
</reference>
<protein>
    <submittedName>
        <fullName evidence="1">Uncharacterized protein</fullName>
    </submittedName>
</protein>
<accession>G0MWQ7</accession>
<dbReference type="EMBL" id="GL379817">
    <property type="protein sequence ID" value="EGT46272.1"/>
    <property type="molecule type" value="Genomic_DNA"/>
</dbReference>
<dbReference type="AlphaFoldDB" id="G0MWQ7"/>
<name>G0MWQ7_CAEBE</name>
<evidence type="ECO:0000313" key="2">
    <source>
        <dbReference type="Proteomes" id="UP000008068"/>
    </source>
</evidence>
<evidence type="ECO:0000313" key="1">
    <source>
        <dbReference type="EMBL" id="EGT46272.1"/>
    </source>
</evidence>